<feature type="domain" description="Activator of Hsp90 ATPase homologue 1/2-like C-terminal" evidence="2">
    <location>
        <begin position="23"/>
        <end position="158"/>
    </location>
</feature>
<dbReference type="EMBL" id="JAWLNX010000015">
    <property type="protein sequence ID" value="MEB3369977.1"/>
    <property type="molecule type" value="Genomic_DNA"/>
</dbReference>
<sequence length="161" mass="17802">MTVLEVVTDAEELTLTVTAEFAATVDRVWQVWADPRSLERWWGPPGWTATFDTHEFRPGGRASYWMNGPDGTESRGWWHICAIDQPHRLEFEDGVADADGSRATSFGVTHVKVTLEPSGAGARMVLSSAFSSVDQLDQKVSAGIADDVRRAVEQIDAVLRR</sequence>
<gene>
    <name evidence="3" type="ORF">R4I43_21440</name>
</gene>
<evidence type="ECO:0000256" key="1">
    <source>
        <dbReference type="ARBA" id="ARBA00006817"/>
    </source>
</evidence>
<keyword evidence="4" id="KW-1185">Reference proteome</keyword>
<protein>
    <submittedName>
        <fullName evidence="3">SRPBCC domain-containing protein</fullName>
    </submittedName>
</protein>
<evidence type="ECO:0000259" key="2">
    <source>
        <dbReference type="Pfam" id="PF08327"/>
    </source>
</evidence>
<dbReference type="SUPFAM" id="SSF55961">
    <property type="entry name" value="Bet v1-like"/>
    <property type="match status" value="1"/>
</dbReference>
<dbReference type="Pfam" id="PF08327">
    <property type="entry name" value="AHSA1"/>
    <property type="match status" value="1"/>
</dbReference>
<evidence type="ECO:0000313" key="3">
    <source>
        <dbReference type="EMBL" id="MEB3369977.1"/>
    </source>
</evidence>
<comment type="similarity">
    <text evidence="1">Belongs to the AHA1 family.</text>
</comment>
<evidence type="ECO:0000313" key="4">
    <source>
        <dbReference type="Proteomes" id="UP001327093"/>
    </source>
</evidence>
<comment type="caution">
    <text evidence="3">The sequence shown here is derived from an EMBL/GenBank/DDBJ whole genome shotgun (WGS) entry which is preliminary data.</text>
</comment>
<accession>A0ABU6AET0</accession>
<dbReference type="InterPro" id="IPR013538">
    <property type="entry name" value="ASHA1/2-like_C"/>
</dbReference>
<dbReference type="Gene3D" id="3.30.530.20">
    <property type="match status" value="1"/>
</dbReference>
<reference evidence="3 4" key="1">
    <citation type="submission" date="2023-10" db="EMBL/GenBank/DDBJ databases">
        <title>Saccharopolyspora sp. nov., isolated from mangrove soil.</title>
        <authorList>
            <person name="Lu Y."/>
            <person name="Liu W."/>
        </authorList>
    </citation>
    <scope>NUCLEOTIDE SEQUENCE [LARGE SCALE GENOMIC DNA]</scope>
    <source>
        <strain evidence="3 4">S2-29</strain>
    </source>
</reference>
<name>A0ABU6AET0_9PSEU</name>
<organism evidence="3 4">
    <name type="scientific">Saccharopolyspora mangrovi</name>
    <dbReference type="NCBI Taxonomy" id="3082379"/>
    <lineage>
        <taxon>Bacteria</taxon>
        <taxon>Bacillati</taxon>
        <taxon>Actinomycetota</taxon>
        <taxon>Actinomycetes</taxon>
        <taxon>Pseudonocardiales</taxon>
        <taxon>Pseudonocardiaceae</taxon>
        <taxon>Saccharopolyspora</taxon>
    </lineage>
</organism>
<dbReference type="RefSeq" id="WP_324267458.1">
    <property type="nucleotide sequence ID" value="NZ_JAWLNX010000015.1"/>
</dbReference>
<proteinExistence type="inferred from homology"/>
<dbReference type="InterPro" id="IPR023393">
    <property type="entry name" value="START-like_dom_sf"/>
</dbReference>
<dbReference type="CDD" id="cd07814">
    <property type="entry name" value="SRPBCC_CalC_Aha1-like"/>
    <property type="match status" value="1"/>
</dbReference>
<dbReference type="Proteomes" id="UP001327093">
    <property type="component" value="Unassembled WGS sequence"/>
</dbReference>